<accession>A0A014MCL9</accession>
<dbReference type="PATRIC" id="fig|69222.5.peg.1870"/>
<dbReference type="RefSeq" id="WP_034936500.1">
    <property type="nucleotide sequence ID" value="NZ_JFHN01000044.1"/>
</dbReference>
<evidence type="ECO:0000313" key="1">
    <source>
        <dbReference type="EMBL" id="EXU75819.1"/>
    </source>
</evidence>
<keyword evidence="2" id="KW-1185">Reference proteome</keyword>
<gene>
    <name evidence="1" type="ORF">BG55_09070</name>
</gene>
<dbReference type="AlphaFoldDB" id="A0A014MCL9"/>
<name>A0A014MCL9_9GAMM</name>
<sequence length="74" mass="8223">MLVTYNNGEHRTDSHARIEDWLRHPQMHLALASEQAFRLGTRPVTAGIVQQICRALLTIQNRSCAVDADDAAAP</sequence>
<dbReference type="EMBL" id="JFHN01000044">
    <property type="protein sequence ID" value="EXU75819.1"/>
    <property type="molecule type" value="Genomic_DNA"/>
</dbReference>
<proteinExistence type="predicted"/>
<comment type="caution">
    <text evidence="1">The sequence shown here is derived from an EMBL/GenBank/DDBJ whole genome shotgun (WGS) entry which is preliminary data.</text>
</comment>
<organism evidence="1 2">
    <name type="scientific">Erwinia mallotivora</name>
    <dbReference type="NCBI Taxonomy" id="69222"/>
    <lineage>
        <taxon>Bacteria</taxon>
        <taxon>Pseudomonadati</taxon>
        <taxon>Pseudomonadota</taxon>
        <taxon>Gammaproteobacteria</taxon>
        <taxon>Enterobacterales</taxon>
        <taxon>Erwiniaceae</taxon>
        <taxon>Erwinia</taxon>
    </lineage>
</organism>
<dbReference type="Proteomes" id="UP000019918">
    <property type="component" value="Unassembled WGS sequence"/>
</dbReference>
<evidence type="ECO:0000313" key="2">
    <source>
        <dbReference type="Proteomes" id="UP000019918"/>
    </source>
</evidence>
<protein>
    <submittedName>
        <fullName evidence="1">Uncharacterized protein</fullName>
    </submittedName>
</protein>
<dbReference type="STRING" id="69222.BG55_09070"/>
<reference evidence="1 2" key="1">
    <citation type="submission" date="2014-02" db="EMBL/GenBank/DDBJ databases">
        <title>Draft genome of Erwinia mallotivora strain BT-MARDI, a papaya dieback pathogen.</title>
        <authorList>
            <person name="Redzuan R."/>
            <person name="Abu Bakar N."/>
            <person name="Badrun R."/>
            <person name="Mohd Raih M.F."/>
            <person name="Rozano L."/>
            <person name="Mat Amin N."/>
        </authorList>
    </citation>
    <scope>NUCLEOTIDE SEQUENCE [LARGE SCALE GENOMIC DNA]</scope>
    <source>
        <strain evidence="1 2">BT-MARDI</strain>
    </source>
</reference>